<dbReference type="AlphaFoldDB" id="A0A2S7Y651"/>
<dbReference type="PRINTS" id="PR01415">
    <property type="entry name" value="ANKYRIN"/>
</dbReference>
<dbReference type="OrthoDB" id="194358at2759"/>
<evidence type="ECO:0000313" key="4">
    <source>
        <dbReference type="EMBL" id="PQK11646.1"/>
    </source>
</evidence>
<comment type="caution">
    <text evidence="4">The sequence shown here is derived from an EMBL/GenBank/DDBJ whole genome shotgun (WGS) entry which is preliminary data.</text>
</comment>
<accession>A0A2S7Y651</accession>
<dbReference type="PANTHER" id="PTHR24134:SF9">
    <property type="entry name" value="ANKYRIN REPEAT AND SOCS BOX PROTEIN 8"/>
    <property type="match status" value="1"/>
</dbReference>
<keyword evidence="1" id="KW-0677">Repeat</keyword>
<evidence type="ECO:0000256" key="2">
    <source>
        <dbReference type="ARBA" id="ARBA00023043"/>
    </source>
</evidence>
<dbReference type="SUPFAM" id="SSF48403">
    <property type="entry name" value="Ankyrin repeat"/>
    <property type="match status" value="1"/>
</dbReference>
<protein>
    <submittedName>
        <fullName evidence="4">Uncharacterized protein</fullName>
    </submittedName>
</protein>
<dbReference type="PANTHER" id="PTHR24134">
    <property type="entry name" value="ANKYRIN REPEAT-CONTAINING PROTEIN DDB_G0279043"/>
    <property type="match status" value="1"/>
</dbReference>
<gene>
    <name evidence="4" type="ORF">BB8028_0003g02700</name>
</gene>
<dbReference type="InterPro" id="IPR036770">
    <property type="entry name" value="Ankyrin_rpt-contain_sf"/>
</dbReference>
<dbReference type="InterPro" id="IPR002110">
    <property type="entry name" value="Ankyrin_rpt"/>
</dbReference>
<proteinExistence type="predicted"/>
<dbReference type="EMBL" id="JRHA01000003">
    <property type="protein sequence ID" value="PQK11646.1"/>
    <property type="molecule type" value="Genomic_DNA"/>
</dbReference>
<dbReference type="Pfam" id="PF00023">
    <property type="entry name" value="Ank"/>
    <property type="match status" value="1"/>
</dbReference>
<keyword evidence="2 3" id="KW-0040">ANK repeat</keyword>
<evidence type="ECO:0000256" key="3">
    <source>
        <dbReference type="PROSITE-ProRule" id="PRU00023"/>
    </source>
</evidence>
<organism evidence="4 5">
    <name type="scientific">Beauveria bassiana</name>
    <name type="common">White muscardine disease fungus</name>
    <name type="synonym">Tritirachium shiotae</name>
    <dbReference type="NCBI Taxonomy" id="176275"/>
    <lineage>
        <taxon>Eukaryota</taxon>
        <taxon>Fungi</taxon>
        <taxon>Dikarya</taxon>
        <taxon>Ascomycota</taxon>
        <taxon>Pezizomycotina</taxon>
        <taxon>Sordariomycetes</taxon>
        <taxon>Hypocreomycetidae</taxon>
        <taxon>Hypocreales</taxon>
        <taxon>Cordycipitaceae</taxon>
        <taxon>Beauveria</taxon>
    </lineage>
</organism>
<dbReference type="PROSITE" id="PS50297">
    <property type="entry name" value="ANK_REP_REGION"/>
    <property type="match status" value="1"/>
</dbReference>
<reference evidence="4 5" key="1">
    <citation type="submission" date="2016-07" db="EMBL/GenBank/DDBJ databases">
        <title>Comparative genomics of the entomopathogenic fungus Beauveria bassiana.</title>
        <authorList>
            <person name="Valero Jimenez C.A."/>
            <person name="Zwaan B.J."/>
            <person name="Van Kan J.A."/>
            <person name="Takken W."/>
            <person name="Debets A.J."/>
            <person name="Schoustra S.E."/>
            <person name="Koenraadt C.J."/>
        </authorList>
    </citation>
    <scope>NUCLEOTIDE SEQUENCE [LARGE SCALE GENOMIC DNA]</scope>
    <source>
        <strain evidence="4 5">ARSEF 8028</strain>
    </source>
</reference>
<dbReference type="SMART" id="SM00248">
    <property type="entry name" value="ANK"/>
    <property type="match status" value="4"/>
</dbReference>
<dbReference type="Proteomes" id="UP000237441">
    <property type="component" value="Unassembled WGS sequence"/>
</dbReference>
<dbReference type="Gene3D" id="1.25.40.20">
    <property type="entry name" value="Ankyrin repeat-containing domain"/>
    <property type="match status" value="2"/>
</dbReference>
<sequence length="648" mass="73225">MGVYGCISISPLLLSSAATSLILHHSIFAMARRTILDVPPELRVMICQYLEFRDLFSLIRSHRDIYEYAVDALFRQDALTRNSSAIMWAASASGVSVEYGNMAIKILDRSIKNKGKVDARHYRKNAVSTALHVAVAHGNKDFVEELIYRGASINSFSLRLWEFLSIGRFNEKLDSGARLRDFARRARIHDQCWFPLLPAMFRHDFQVAQLVLDHHRSCYLAIEPKYLHVPPLRKIPKISAAYTIHHLLVEENVFPDVHETLFHHFRADAAFPGPVSRMSPLMKAITKGNDAAIRILISLSQDLDVVSKLGWPALSYAVEGAATQFMPKARDWSASVAKLLLEKGANANMGSPSSPLQLAVTSLVKDKIEVDAGHQKRMRQVIEVLLDYGADVNVTMAAGYNLSHFIFFEMEADSKRHSLRKLFLQFLGYGMRVNDLFPDGTSFLGKSLASPVIGKKITLGLLDHDARLTPQESDGILHGWLVRDKNLSKKLESHLPVLSPMFSQPAVDRAFLQFITSHDVKRFETLFELRKPSNPSLMLDIALRKHFARREDLYVLPFDPNWMNSNSQGYSHIVIEELGVGAYNEREALAEMSRLIAKGVKLGQRDHEGMTVVQRLSQVQRLSKDEDPFGKLERLLTRSRLEELGNEF</sequence>
<feature type="repeat" description="ANK" evidence="3">
    <location>
        <begin position="126"/>
        <end position="158"/>
    </location>
</feature>
<name>A0A2S7Y651_BEABA</name>
<evidence type="ECO:0000313" key="5">
    <source>
        <dbReference type="Proteomes" id="UP000237441"/>
    </source>
</evidence>
<dbReference type="PROSITE" id="PS50088">
    <property type="entry name" value="ANK_REPEAT"/>
    <property type="match status" value="1"/>
</dbReference>
<evidence type="ECO:0000256" key="1">
    <source>
        <dbReference type="ARBA" id="ARBA00022737"/>
    </source>
</evidence>